<dbReference type="SMART" id="SM00312">
    <property type="entry name" value="PX"/>
    <property type="match status" value="1"/>
</dbReference>
<dbReference type="Gene3D" id="3.30.1520.10">
    <property type="entry name" value="Phox-like domain"/>
    <property type="match status" value="1"/>
</dbReference>
<evidence type="ECO:0000313" key="3">
    <source>
        <dbReference type="EMBL" id="ETV92790.1"/>
    </source>
</evidence>
<proteinExistence type="predicted"/>
<feature type="domain" description="PX" evidence="2">
    <location>
        <begin position="68"/>
        <end position="184"/>
    </location>
</feature>
<dbReference type="EMBL" id="QUSY01000630">
    <property type="protein sequence ID" value="RHY28180.1"/>
    <property type="molecule type" value="Genomic_DNA"/>
</dbReference>
<dbReference type="STRING" id="157072.A0A024TF52"/>
<keyword evidence="5" id="KW-1185">Reference proteome</keyword>
<dbReference type="PROSITE" id="PS50195">
    <property type="entry name" value="PX"/>
    <property type="match status" value="1"/>
</dbReference>
<dbReference type="RefSeq" id="XP_008878560.1">
    <property type="nucleotide sequence ID" value="XM_008880338.1"/>
</dbReference>
<accession>A0A024TF52</accession>
<dbReference type="CDD" id="cd06093">
    <property type="entry name" value="PX_domain"/>
    <property type="match status" value="1"/>
</dbReference>
<dbReference type="Proteomes" id="UP000285060">
    <property type="component" value="Unassembled WGS sequence"/>
</dbReference>
<dbReference type="VEuPathDB" id="FungiDB:H310_13010"/>
<dbReference type="AlphaFoldDB" id="A0A024TF52"/>
<name>A0A024TF52_9STRA</name>
<keyword evidence="1" id="KW-0472">Membrane</keyword>
<keyword evidence="1" id="KW-1133">Transmembrane helix</keyword>
<dbReference type="GO" id="GO:0006897">
    <property type="term" value="P:endocytosis"/>
    <property type="evidence" value="ECO:0007669"/>
    <property type="project" value="TreeGrafter"/>
</dbReference>
<evidence type="ECO:0000259" key="2">
    <source>
        <dbReference type="PROSITE" id="PS50195"/>
    </source>
</evidence>
<dbReference type="GO" id="GO:0097320">
    <property type="term" value="P:plasma membrane tubulation"/>
    <property type="evidence" value="ECO:0007669"/>
    <property type="project" value="TreeGrafter"/>
</dbReference>
<keyword evidence="1" id="KW-0812">Transmembrane</keyword>
<dbReference type="PANTHER" id="PTHR45827">
    <property type="entry name" value="SORTING NEXIN"/>
    <property type="match status" value="1"/>
</dbReference>
<sequence>MSLPTPLQATLDLALTVGAASAIVTVLAFIVWCTYRAGSRHRIQAAIPKPMSSAHALKSTDGAVASLQPTSVQVTFSRDTLPIAGSYVVYTIELVYASRGASPLKIVLEKRYSDFDHLASHVKKQAKALHVDMPVALPRKTLLFNSSDTFLEQRRHGLQEFLVHLTRHPVLSQLVCVREFCRLD</sequence>
<feature type="transmembrane region" description="Helical" evidence="1">
    <location>
        <begin position="13"/>
        <end position="35"/>
    </location>
</feature>
<dbReference type="SUPFAM" id="SSF64268">
    <property type="entry name" value="PX domain"/>
    <property type="match status" value="1"/>
</dbReference>
<dbReference type="OrthoDB" id="10254720at2759"/>
<dbReference type="InterPro" id="IPR036871">
    <property type="entry name" value="PX_dom_sf"/>
</dbReference>
<organism evidence="3">
    <name type="scientific">Aphanomyces invadans</name>
    <dbReference type="NCBI Taxonomy" id="157072"/>
    <lineage>
        <taxon>Eukaryota</taxon>
        <taxon>Sar</taxon>
        <taxon>Stramenopiles</taxon>
        <taxon>Oomycota</taxon>
        <taxon>Saprolegniomycetes</taxon>
        <taxon>Saprolegniales</taxon>
        <taxon>Verrucalvaceae</taxon>
        <taxon>Aphanomyces</taxon>
    </lineage>
</organism>
<gene>
    <name evidence="4" type="ORF">DYB32_006164</name>
    <name evidence="3" type="ORF">H310_13010</name>
</gene>
<dbReference type="GO" id="GO:0035091">
    <property type="term" value="F:phosphatidylinositol binding"/>
    <property type="evidence" value="ECO:0007669"/>
    <property type="project" value="InterPro"/>
</dbReference>
<reference evidence="4 5" key="2">
    <citation type="submission" date="2018-08" db="EMBL/GenBank/DDBJ databases">
        <title>Aphanomyces genome sequencing and annotation.</title>
        <authorList>
            <person name="Minardi D."/>
            <person name="Oidtmann B."/>
            <person name="Van Der Giezen M."/>
            <person name="Studholme D.J."/>
        </authorList>
    </citation>
    <scope>NUCLEOTIDE SEQUENCE [LARGE SCALE GENOMIC DNA]</scope>
    <source>
        <strain evidence="4 5">NJM0002</strain>
    </source>
</reference>
<dbReference type="GO" id="GO:0016197">
    <property type="term" value="P:endosomal transport"/>
    <property type="evidence" value="ECO:0007669"/>
    <property type="project" value="TreeGrafter"/>
</dbReference>
<dbReference type="GO" id="GO:0031410">
    <property type="term" value="C:cytoplasmic vesicle"/>
    <property type="evidence" value="ECO:0007669"/>
    <property type="project" value="TreeGrafter"/>
</dbReference>
<dbReference type="Pfam" id="PF00787">
    <property type="entry name" value="PX"/>
    <property type="match status" value="1"/>
</dbReference>
<dbReference type="GO" id="GO:0005886">
    <property type="term" value="C:plasma membrane"/>
    <property type="evidence" value="ECO:0007669"/>
    <property type="project" value="TreeGrafter"/>
</dbReference>
<evidence type="ECO:0000313" key="5">
    <source>
        <dbReference type="Proteomes" id="UP000285060"/>
    </source>
</evidence>
<dbReference type="InterPro" id="IPR001683">
    <property type="entry name" value="PX_dom"/>
</dbReference>
<reference evidence="3" key="1">
    <citation type="submission" date="2013-12" db="EMBL/GenBank/DDBJ databases">
        <title>The Genome Sequence of Aphanomyces invadans NJM9701.</title>
        <authorList>
            <consortium name="The Broad Institute Genomics Platform"/>
            <person name="Russ C."/>
            <person name="Tyler B."/>
            <person name="van West P."/>
            <person name="Dieguez-Uribeondo J."/>
            <person name="Young S.K."/>
            <person name="Zeng Q."/>
            <person name="Gargeya S."/>
            <person name="Fitzgerald M."/>
            <person name="Abouelleil A."/>
            <person name="Alvarado L."/>
            <person name="Chapman S.B."/>
            <person name="Gainer-Dewar J."/>
            <person name="Goldberg J."/>
            <person name="Griggs A."/>
            <person name="Gujja S."/>
            <person name="Hansen M."/>
            <person name="Howarth C."/>
            <person name="Imamovic A."/>
            <person name="Ireland A."/>
            <person name="Larimer J."/>
            <person name="McCowan C."/>
            <person name="Murphy C."/>
            <person name="Pearson M."/>
            <person name="Poon T.W."/>
            <person name="Priest M."/>
            <person name="Roberts A."/>
            <person name="Saif S."/>
            <person name="Shea T."/>
            <person name="Sykes S."/>
            <person name="Wortman J."/>
            <person name="Nusbaum C."/>
            <person name="Birren B."/>
        </authorList>
    </citation>
    <scope>NUCLEOTIDE SEQUENCE [LARGE SCALE GENOMIC DNA]</scope>
    <source>
        <strain evidence="3">NJM9701</strain>
    </source>
</reference>
<protein>
    <recommendedName>
        <fullName evidence="2">PX domain-containing protein</fullName>
    </recommendedName>
</protein>
<dbReference type="PANTHER" id="PTHR45827:SF1">
    <property type="entry name" value="SORTING NEXIN"/>
    <property type="match status" value="1"/>
</dbReference>
<dbReference type="GeneID" id="20090060"/>
<evidence type="ECO:0000313" key="4">
    <source>
        <dbReference type="EMBL" id="RHY28180.1"/>
    </source>
</evidence>
<dbReference type="EMBL" id="KI913997">
    <property type="protein sequence ID" value="ETV92790.1"/>
    <property type="molecule type" value="Genomic_DNA"/>
</dbReference>
<evidence type="ECO:0000256" key="1">
    <source>
        <dbReference type="SAM" id="Phobius"/>
    </source>
</evidence>